<dbReference type="Proteomes" id="UP001628668">
    <property type="component" value="Unassembled WGS sequence"/>
</dbReference>
<evidence type="ECO:0000313" key="3">
    <source>
        <dbReference type="EMBL" id="MFL8935922.1"/>
    </source>
</evidence>
<gene>
    <name evidence="3" type="ORF">ACKA06_03885</name>
</gene>
<keyword evidence="4" id="KW-1185">Reference proteome</keyword>
<evidence type="ECO:0000313" key="4">
    <source>
        <dbReference type="Proteomes" id="UP001628668"/>
    </source>
</evidence>
<dbReference type="SUPFAM" id="SSF53448">
    <property type="entry name" value="Nucleotide-diphospho-sugar transferases"/>
    <property type="match status" value="1"/>
</dbReference>
<organism evidence="3 4">
    <name type="scientific">Rossellomorea oryzaecorticis</name>
    <dbReference type="NCBI Taxonomy" id="1396505"/>
    <lineage>
        <taxon>Bacteria</taxon>
        <taxon>Bacillati</taxon>
        <taxon>Bacillota</taxon>
        <taxon>Bacilli</taxon>
        <taxon>Bacillales</taxon>
        <taxon>Bacillaceae</taxon>
        <taxon>Rossellomorea</taxon>
    </lineage>
</organism>
<dbReference type="PANTHER" id="PTHR22916">
    <property type="entry name" value="GLYCOSYLTRANSFERASE"/>
    <property type="match status" value="1"/>
</dbReference>
<comment type="caution">
    <text evidence="3">The sequence shown here is derived from an EMBL/GenBank/DDBJ whole genome shotgun (WGS) entry which is preliminary data.</text>
</comment>
<sequence length="230" mass="27308">MNPKVSIIIPFYNCEFIDQSIRSVLEQTYNNYEIIVVDDGSTKHTEKVLPFMQRLTYLKKTNGGTATAVNWGIDHSKADYIAWLSSDDMMLPDKLDSQMRDLIKHGADLSFTDYNVIDQNNNVLLKNVNFKFMNDQQIYGEMFDRNPINGSTVLVKRSVFEEIGYFNPALKFTQDYDMWLRMVVRNYRLHYLDRVLTLYRSHPKTGTSNNQRKMKEEIFKLRSYYRRYRK</sequence>
<keyword evidence="3" id="KW-0808">Transferase</keyword>
<dbReference type="EMBL" id="JBJOSA010000002">
    <property type="protein sequence ID" value="MFL8935922.1"/>
    <property type="molecule type" value="Genomic_DNA"/>
</dbReference>
<keyword evidence="3" id="KW-0328">Glycosyltransferase</keyword>
<dbReference type="RefSeq" id="WP_198257734.1">
    <property type="nucleotide sequence ID" value="NZ_JBJOSA010000002.1"/>
</dbReference>
<dbReference type="InterPro" id="IPR001173">
    <property type="entry name" value="Glyco_trans_2-like"/>
</dbReference>
<protein>
    <submittedName>
        <fullName evidence="3">Glycosyltransferase</fullName>
        <ecNumber evidence="3">2.4.-.-</ecNumber>
    </submittedName>
</protein>
<dbReference type="GO" id="GO:0016757">
    <property type="term" value="F:glycosyltransferase activity"/>
    <property type="evidence" value="ECO:0007669"/>
    <property type="project" value="UniProtKB-KW"/>
</dbReference>
<dbReference type="Pfam" id="PF00535">
    <property type="entry name" value="Glycos_transf_2"/>
    <property type="match status" value="1"/>
</dbReference>
<evidence type="ECO:0000256" key="1">
    <source>
        <dbReference type="ARBA" id="ARBA00006739"/>
    </source>
</evidence>
<comment type="similarity">
    <text evidence="1">Belongs to the glycosyltransferase 2 family.</text>
</comment>
<dbReference type="Gene3D" id="3.90.550.10">
    <property type="entry name" value="Spore Coat Polysaccharide Biosynthesis Protein SpsA, Chain A"/>
    <property type="match status" value="1"/>
</dbReference>
<dbReference type="InterPro" id="IPR029044">
    <property type="entry name" value="Nucleotide-diphossugar_trans"/>
</dbReference>
<dbReference type="PANTHER" id="PTHR22916:SF3">
    <property type="entry name" value="UDP-GLCNAC:BETAGAL BETA-1,3-N-ACETYLGLUCOSAMINYLTRANSFERASE-LIKE PROTEIN 1"/>
    <property type="match status" value="1"/>
</dbReference>
<proteinExistence type="inferred from homology"/>
<accession>A0ABW8VKL8</accession>
<dbReference type="EC" id="2.4.-.-" evidence="3"/>
<name>A0ABW8VKL8_9BACI</name>
<reference evidence="3 4" key="1">
    <citation type="submission" date="2024-12" db="EMBL/GenBank/DDBJ databases">
        <authorList>
            <person name="Li X."/>
            <person name="Zhang D."/>
        </authorList>
    </citation>
    <scope>NUCLEOTIDE SEQUENCE [LARGE SCALE GENOMIC DNA]</scope>
    <source>
        <strain evidence="3 4">JCM19602</strain>
    </source>
</reference>
<feature type="domain" description="Glycosyltransferase 2-like" evidence="2">
    <location>
        <begin position="6"/>
        <end position="163"/>
    </location>
</feature>
<evidence type="ECO:0000259" key="2">
    <source>
        <dbReference type="Pfam" id="PF00535"/>
    </source>
</evidence>